<gene>
    <name evidence="1" type="ORF">SAMN05216404_101151</name>
</gene>
<evidence type="ECO:0000313" key="1">
    <source>
        <dbReference type="EMBL" id="SEM78758.1"/>
    </source>
</evidence>
<dbReference type="EMBL" id="FOCT01000001">
    <property type="protein sequence ID" value="SEM78758.1"/>
    <property type="molecule type" value="Genomic_DNA"/>
</dbReference>
<evidence type="ECO:0000313" key="2">
    <source>
        <dbReference type="Proteomes" id="UP000183898"/>
    </source>
</evidence>
<sequence>MAKKIELSGSTSLDPICRFILPIQREIFKWKVFCPVYQLHGVFSASSLAMRPSALSRLDIAVAKESLM</sequence>
<protein>
    <submittedName>
        <fullName evidence="1">Uncharacterized protein</fullName>
    </submittedName>
</protein>
<name>A0A1H8B9Q5_9PROT</name>
<accession>A0A1H8B9Q5</accession>
<organism evidence="1 2">
    <name type="scientific">Nitrosospira multiformis</name>
    <dbReference type="NCBI Taxonomy" id="1231"/>
    <lineage>
        <taxon>Bacteria</taxon>
        <taxon>Pseudomonadati</taxon>
        <taxon>Pseudomonadota</taxon>
        <taxon>Betaproteobacteria</taxon>
        <taxon>Nitrosomonadales</taxon>
        <taxon>Nitrosomonadaceae</taxon>
        <taxon>Nitrosospira</taxon>
    </lineage>
</organism>
<reference evidence="1 2" key="1">
    <citation type="submission" date="2016-10" db="EMBL/GenBank/DDBJ databases">
        <authorList>
            <person name="de Groot N.N."/>
        </authorList>
    </citation>
    <scope>NUCLEOTIDE SEQUENCE [LARGE SCALE GENOMIC DNA]</scope>
    <source>
        <strain evidence="1 2">Nl18</strain>
    </source>
</reference>
<dbReference type="AlphaFoldDB" id="A0A1H8B9Q5"/>
<dbReference type="Proteomes" id="UP000183898">
    <property type="component" value="Unassembled WGS sequence"/>
</dbReference>
<proteinExistence type="predicted"/>